<evidence type="ECO:0000313" key="2">
    <source>
        <dbReference type="EMBL" id="MBS8263687.1"/>
    </source>
</evidence>
<dbReference type="InterPro" id="IPR011256">
    <property type="entry name" value="Reg_factor_effector_dom_sf"/>
</dbReference>
<dbReference type="EMBL" id="QTKX01000001">
    <property type="protein sequence ID" value="MBS8263687.1"/>
    <property type="molecule type" value="Genomic_DNA"/>
</dbReference>
<dbReference type="Pfam" id="PF14526">
    <property type="entry name" value="Cass2"/>
    <property type="match status" value="1"/>
</dbReference>
<proteinExistence type="predicted"/>
<evidence type="ECO:0000313" key="3">
    <source>
        <dbReference type="Proteomes" id="UP000761411"/>
    </source>
</evidence>
<gene>
    <name evidence="2" type="ORF">DYI25_04425</name>
</gene>
<reference evidence="2 3" key="1">
    <citation type="journal article" date="2021" name="Microorganisms">
        <title>Bacterial Dimethylsulfoniopropionate Biosynthesis in the East China Sea.</title>
        <authorList>
            <person name="Liu J."/>
            <person name="Zhang Y."/>
            <person name="Liu J."/>
            <person name="Zhong H."/>
            <person name="Williams B.T."/>
            <person name="Zheng Y."/>
            <person name="Curson A.R.J."/>
            <person name="Sun C."/>
            <person name="Sun H."/>
            <person name="Song D."/>
            <person name="Wagner Mackenzie B."/>
            <person name="Bermejo Martinez A."/>
            <person name="Todd J.D."/>
            <person name="Zhang X.H."/>
        </authorList>
    </citation>
    <scope>NUCLEOTIDE SEQUENCE [LARGE SCALE GENOMIC DNA]</scope>
    <source>
        <strain evidence="2 3">ESS08</strain>
    </source>
</reference>
<comment type="caution">
    <text evidence="2">The sequence shown here is derived from an EMBL/GenBank/DDBJ whole genome shotgun (WGS) entry which is preliminary data.</text>
</comment>
<keyword evidence="3" id="KW-1185">Reference proteome</keyword>
<name>A0A944CJN6_9BACI</name>
<dbReference type="AlphaFoldDB" id="A0A944CJN6"/>
<dbReference type="RefSeq" id="WP_213367237.1">
    <property type="nucleotide sequence ID" value="NZ_QTKX01000001.1"/>
</dbReference>
<dbReference type="Proteomes" id="UP000761411">
    <property type="component" value="Unassembled WGS sequence"/>
</dbReference>
<evidence type="ECO:0000259" key="1">
    <source>
        <dbReference type="Pfam" id="PF14526"/>
    </source>
</evidence>
<feature type="domain" description="Integron-associated effector binding protein" evidence="1">
    <location>
        <begin position="8"/>
        <end position="143"/>
    </location>
</feature>
<organism evidence="2 3">
    <name type="scientific">Mesobacillus boroniphilus</name>
    <dbReference type="NCBI Taxonomy" id="308892"/>
    <lineage>
        <taxon>Bacteria</taxon>
        <taxon>Bacillati</taxon>
        <taxon>Bacillota</taxon>
        <taxon>Bacilli</taxon>
        <taxon>Bacillales</taxon>
        <taxon>Bacillaceae</taxon>
        <taxon>Mesobacillus</taxon>
    </lineage>
</organism>
<protein>
    <submittedName>
        <fullName evidence="2">AraC family transcriptional regulator</fullName>
    </submittedName>
</protein>
<dbReference type="Gene3D" id="3.20.80.10">
    <property type="entry name" value="Regulatory factor, effector binding domain"/>
    <property type="match status" value="1"/>
</dbReference>
<sequence length="145" mass="16632">MCQVVRREFKVIAEKHRGLYQDFAKLVPKAAHQFLQRASNLEGTEVTVYEPKASESHTEGTFYVGFLVNDELDTLPEGAEFLDIQHAYGMIRGKGTEMGNLYSTLDQWIDEEGYARDTLKNFILETYHPVENDVEEVEIFIPIKA</sequence>
<dbReference type="InterPro" id="IPR029441">
    <property type="entry name" value="Cass2"/>
</dbReference>
<dbReference type="SUPFAM" id="SSF55136">
    <property type="entry name" value="Probable bacterial effector-binding domain"/>
    <property type="match status" value="1"/>
</dbReference>
<accession>A0A944CJN6</accession>